<dbReference type="InterPro" id="IPR052711">
    <property type="entry name" value="Zinc_ADH-like"/>
</dbReference>
<accession>A0A2N6JYU1</accession>
<dbReference type="PANTHER" id="PTHR45033">
    <property type="match status" value="1"/>
</dbReference>
<name>A0A2N6JYU1_FISMU</name>
<organism evidence="2 3">
    <name type="scientific">Fischerella muscicola CCMEE 5323</name>
    <dbReference type="NCBI Taxonomy" id="2019572"/>
    <lineage>
        <taxon>Bacteria</taxon>
        <taxon>Bacillati</taxon>
        <taxon>Cyanobacteriota</taxon>
        <taxon>Cyanophyceae</taxon>
        <taxon>Nostocales</taxon>
        <taxon>Hapalosiphonaceae</taxon>
        <taxon>Fischerella</taxon>
    </lineage>
</organism>
<gene>
    <name evidence="2" type="ORF">CEN44_20525</name>
</gene>
<dbReference type="EMBL" id="NRQW01000475">
    <property type="protein sequence ID" value="PLZ86197.1"/>
    <property type="molecule type" value="Genomic_DNA"/>
</dbReference>
<evidence type="ECO:0000313" key="2">
    <source>
        <dbReference type="EMBL" id="PLZ86197.1"/>
    </source>
</evidence>
<dbReference type="SUPFAM" id="SSF51735">
    <property type="entry name" value="NAD(P)-binding Rossmann-fold domains"/>
    <property type="match status" value="1"/>
</dbReference>
<dbReference type="SMART" id="SM00829">
    <property type="entry name" value="PKS_ER"/>
    <property type="match status" value="1"/>
</dbReference>
<dbReference type="InterPro" id="IPR036291">
    <property type="entry name" value="NAD(P)-bd_dom_sf"/>
</dbReference>
<dbReference type="AlphaFoldDB" id="A0A2N6JYU1"/>
<protein>
    <submittedName>
        <fullName evidence="2">NAD(P)-dependent alcohol dehydrogenase</fullName>
    </submittedName>
</protein>
<comment type="caution">
    <text evidence="2">The sequence shown here is derived from an EMBL/GenBank/DDBJ whole genome shotgun (WGS) entry which is preliminary data.</text>
</comment>
<dbReference type="GO" id="GO:0016491">
    <property type="term" value="F:oxidoreductase activity"/>
    <property type="evidence" value="ECO:0007669"/>
    <property type="project" value="InterPro"/>
</dbReference>
<dbReference type="Pfam" id="PF08240">
    <property type="entry name" value="ADH_N"/>
    <property type="match status" value="1"/>
</dbReference>
<dbReference type="InterPro" id="IPR011032">
    <property type="entry name" value="GroES-like_sf"/>
</dbReference>
<dbReference type="InterPro" id="IPR013149">
    <property type="entry name" value="ADH-like_C"/>
</dbReference>
<dbReference type="SUPFAM" id="SSF50129">
    <property type="entry name" value="GroES-like"/>
    <property type="match status" value="1"/>
</dbReference>
<dbReference type="RefSeq" id="WP_016868187.1">
    <property type="nucleotide sequence ID" value="NZ_CAWNVR010000597.1"/>
</dbReference>
<dbReference type="Gene3D" id="3.90.180.10">
    <property type="entry name" value="Medium-chain alcohol dehydrogenases, catalytic domain"/>
    <property type="match status" value="1"/>
</dbReference>
<dbReference type="Pfam" id="PF00107">
    <property type="entry name" value="ADH_zinc_N"/>
    <property type="match status" value="1"/>
</dbReference>
<evidence type="ECO:0000313" key="3">
    <source>
        <dbReference type="Proteomes" id="UP000235036"/>
    </source>
</evidence>
<keyword evidence="3" id="KW-1185">Reference proteome</keyword>
<sequence length="338" mass="36500">MKVYELQSNAGIDALKLVEKPEPKPQAGQVLIRVRATSLNYRDLIVAEGTYNPTQKYPLIPMSDGAGEVVAVGEGVTRVKVGDRVAGIFFQDWIYGQLTRQKMKSDLGSGIDGMLAEYIVLHQDGLVILPAHLSYEEGATLPCAAVTAWHAVVTKGNVSAGETVLLLGTGGVSIFALQFAKIHGARVIITSSSDEKLARARELGADETVNYKITPDWEKQVYELSDRTGVDHVVEVGGAGTLPKSLQAVRIGGRISLIGVLSGRGEQVDPLPILFKSLTAQGIYVGSREIFEDMNQAIAQHQIKPIIDRVFGFNEAQEAYAYLQSAAHFGKVVIQVNS</sequence>
<reference evidence="2 3" key="1">
    <citation type="submission" date="2017-08" db="EMBL/GenBank/DDBJ databases">
        <title>Genomes of Fischerella (Mastigocladus) sp. strains.</title>
        <authorList>
            <person name="Miller S.R."/>
        </authorList>
    </citation>
    <scope>NUCLEOTIDE SEQUENCE [LARGE SCALE GENOMIC DNA]</scope>
    <source>
        <strain evidence="2 3">CCMEE 5323</strain>
    </source>
</reference>
<dbReference type="CDD" id="cd08276">
    <property type="entry name" value="MDR7"/>
    <property type="match status" value="1"/>
</dbReference>
<dbReference type="InterPro" id="IPR020843">
    <property type="entry name" value="ER"/>
</dbReference>
<dbReference type="Proteomes" id="UP000235036">
    <property type="component" value="Unassembled WGS sequence"/>
</dbReference>
<evidence type="ECO:0000259" key="1">
    <source>
        <dbReference type="SMART" id="SM00829"/>
    </source>
</evidence>
<dbReference type="InterPro" id="IPR013154">
    <property type="entry name" value="ADH-like_N"/>
</dbReference>
<dbReference type="Gene3D" id="3.40.50.720">
    <property type="entry name" value="NAD(P)-binding Rossmann-like Domain"/>
    <property type="match status" value="1"/>
</dbReference>
<proteinExistence type="predicted"/>
<feature type="domain" description="Enoyl reductase (ER)" evidence="1">
    <location>
        <begin position="10"/>
        <end position="334"/>
    </location>
</feature>
<dbReference type="PANTHER" id="PTHR45033:SF2">
    <property type="entry name" value="ZINC-TYPE ALCOHOL DEHYDROGENASE-LIKE PROTEIN C1773.06C"/>
    <property type="match status" value="1"/>
</dbReference>